<organism evidence="1 2">
    <name type="scientific">Caballeronia telluris</name>
    <dbReference type="NCBI Taxonomy" id="326475"/>
    <lineage>
        <taxon>Bacteria</taxon>
        <taxon>Pseudomonadati</taxon>
        <taxon>Pseudomonadota</taxon>
        <taxon>Betaproteobacteria</taxon>
        <taxon>Burkholderiales</taxon>
        <taxon>Burkholderiaceae</taxon>
        <taxon>Caballeronia</taxon>
    </lineage>
</organism>
<comment type="caution">
    <text evidence="1">The sequence shown here is derived from an EMBL/GenBank/DDBJ whole genome shotgun (WGS) entry which is preliminary data.</text>
</comment>
<proteinExistence type="predicted"/>
<name>A0A158FVF3_9BURK</name>
<evidence type="ECO:0008006" key="3">
    <source>
        <dbReference type="Google" id="ProtNLM"/>
    </source>
</evidence>
<dbReference type="AlphaFoldDB" id="A0A158FVF3"/>
<accession>A0A158FVF3</accession>
<evidence type="ECO:0000313" key="1">
    <source>
        <dbReference type="EMBL" id="SAL23601.1"/>
    </source>
</evidence>
<sequence>MSYVSSNYKQSSSAPKERWVCAPTWRHEPYSTPPPLNVRNGPAYCGQCVSYVKAVCPLLPNKDRWKKGEAVKNNRDIGEGTVIATFDEDGNYLGHAAIYVSQSPQGITVWDQYIRTTPPKPIGPRVLRWHNASGSNNGNNYYVVEPRD</sequence>
<dbReference type="RefSeq" id="WP_087629431.1">
    <property type="nucleotide sequence ID" value="NZ_FCNZ02000004.1"/>
</dbReference>
<keyword evidence="2" id="KW-1185">Reference proteome</keyword>
<dbReference type="InterPro" id="IPR047746">
    <property type="entry name" value="Dae2/Tae2-like"/>
</dbReference>
<gene>
    <name evidence="1" type="ORF">AWB66_01266</name>
</gene>
<dbReference type="NCBIfam" id="NF033857">
    <property type="entry name" value="BPSL0067_fam"/>
    <property type="match status" value="1"/>
</dbReference>
<dbReference type="EMBL" id="FCNZ02000004">
    <property type="protein sequence ID" value="SAL23601.1"/>
    <property type="molecule type" value="Genomic_DNA"/>
</dbReference>
<reference evidence="1" key="1">
    <citation type="submission" date="2016-01" db="EMBL/GenBank/DDBJ databases">
        <authorList>
            <person name="Peeters Charlotte."/>
        </authorList>
    </citation>
    <scope>NUCLEOTIDE SEQUENCE</scope>
    <source>
        <strain evidence="1">LMG 22936</strain>
    </source>
</reference>
<evidence type="ECO:0000313" key="2">
    <source>
        <dbReference type="Proteomes" id="UP000054717"/>
    </source>
</evidence>
<dbReference type="STRING" id="326475.AWB66_01266"/>
<protein>
    <recommendedName>
        <fullName evidence="3">CHAP domain protein</fullName>
    </recommendedName>
</protein>
<dbReference type="Proteomes" id="UP000054717">
    <property type="component" value="Unassembled WGS sequence"/>
</dbReference>